<dbReference type="Proteomes" id="UP000292702">
    <property type="component" value="Unassembled WGS sequence"/>
</dbReference>
<organism evidence="1 2">
    <name type="scientific">Steccherinum ochraceum</name>
    <dbReference type="NCBI Taxonomy" id="92696"/>
    <lineage>
        <taxon>Eukaryota</taxon>
        <taxon>Fungi</taxon>
        <taxon>Dikarya</taxon>
        <taxon>Basidiomycota</taxon>
        <taxon>Agaricomycotina</taxon>
        <taxon>Agaricomycetes</taxon>
        <taxon>Polyporales</taxon>
        <taxon>Steccherinaceae</taxon>
        <taxon>Steccherinum</taxon>
    </lineage>
</organism>
<dbReference type="AlphaFoldDB" id="A0A4R0RFT4"/>
<gene>
    <name evidence="1" type="ORF">EIP91_000376</name>
</gene>
<comment type="caution">
    <text evidence="1">The sequence shown here is derived from an EMBL/GenBank/DDBJ whole genome shotgun (WGS) entry which is preliminary data.</text>
</comment>
<name>A0A4R0RFT4_9APHY</name>
<evidence type="ECO:0000313" key="2">
    <source>
        <dbReference type="Proteomes" id="UP000292702"/>
    </source>
</evidence>
<reference evidence="1 2" key="1">
    <citation type="submission" date="2018-11" db="EMBL/GenBank/DDBJ databases">
        <title>Genome assembly of Steccherinum ochraceum LE-BIN_3174, the white-rot fungus of the Steccherinaceae family (The Residual Polyporoid clade, Polyporales, Basidiomycota).</title>
        <authorList>
            <person name="Fedorova T.V."/>
            <person name="Glazunova O.A."/>
            <person name="Landesman E.O."/>
            <person name="Moiseenko K.V."/>
            <person name="Psurtseva N.V."/>
            <person name="Savinova O.S."/>
            <person name="Shakhova N.V."/>
            <person name="Tyazhelova T.V."/>
            <person name="Vasina D.V."/>
        </authorList>
    </citation>
    <scope>NUCLEOTIDE SEQUENCE [LARGE SCALE GENOMIC DNA]</scope>
    <source>
        <strain evidence="1 2">LE-BIN_3174</strain>
    </source>
</reference>
<evidence type="ECO:0000313" key="1">
    <source>
        <dbReference type="EMBL" id="TCD67200.1"/>
    </source>
</evidence>
<proteinExistence type="predicted"/>
<accession>A0A4R0RFT4</accession>
<sequence>MDCINSSGAPSDAKLKLKFETTPCSPSSSLVKLLIFDVVCSRPPTLTTSTQSAVVTATICLKLTAHARAYGCGRIFEPQGVLRSNQPAITLGQRSMSRRGFIDTERRRVDQMHAG</sequence>
<protein>
    <submittedName>
        <fullName evidence="1">Uncharacterized protein</fullName>
    </submittedName>
</protein>
<dbReference type="EMBL" id="RWJN01000106">
    <property type="protein sequence ID" value="TCD67200.1"/>
    <property type="molecule type" value="Genomic_DNA"/>
</dbReference>
<keyword evidence="2" id="KW-1185">Reference proteome</keyword>